<accession>A0A1G8GZ68</accession>
<dbReference type="RefSeq" id="WP_091938412.1">
    <property type="nucleotide sequence ID" value="NZ_FNCY01000011.1"/>
</dbReference>
<organism evidence="6 7">
    <name type="scientific">Propionivibrio dicarboxylicus</name>
    <dbReference type="NCBI Taxonomy" id="83767"/>
    <lineage>
        <taxon>Bacteria</taxon>
        <taxon>Pseudomonadati</taxon>
        <taxon>Pseudomonadota</taxon>
        <taxon>Betaproteobacteria</taxon>
        <taxon>Rhodocyclales</taxon>
        <taxon>Rhodocyclaceae</taxon>
        <taxon>Propionivibrio</taxon>
    </lineage>
</organism>
<dbReference type="PANTHER" id="PTHR37164:SF1">
    <property type="entry name" value="BACTERIOHEMERYTHRIN"/>
    <property type="match status" value="1"/>
</dbReference>
<dbReference type="Gene3D" id="1.20.120.50">
    <property type="entry name" value="Hemerythrin-like"/>
    <property type="match status" value="1"/>
</dbReference>
<reference evidence="6 7" key="1">
    <citation type="submission" date="2016-10" db="EMBL/GenBank/DDBJ databases">
        <authorList>
            <person name="de Groot N.N."/>
        </authorList>
    </citation>
    <scope>NUCLEOTIDE SEQUENCE [LARGE SCALE GENOMIC DNA]</scope>
    <source>
        <strain evidence="6 7">DSM 5885</strain>
    </source>
</reference>
<comment type="similarity">
    <text evidence="1">Belongs to the hemerythrin family.</text>
</comment>
<keyword evidence="3" id="KW-0479">Metal-binding</keyword>
<dbReference type="InterPro" id="IPR012312">
    <property type="entry name" value="Hemerythrin-like"/>
</dbReference>
<dbReference type="InterPro" id="IPR035938">
    <property type="entry name" value="Hemerythrin-like_sf"/>
</dbReference>
<evidence type="ECO:0000256" key="3">
    <source>
        <dbReference type="ARBA" id="ARBA00022723"/>
    </source>
</evidence>
<dbReference type="NCBIfam" id="NF033749">
    <property type="entry name" value="bact_hemeryth"/>
    <property type="match status" value="1"/>
</dbReference>
<evidence type="ECO:0000256" key="2">
    <source>
        <dbReference type="ARBA" id="ARBA00022621"/>
    </source>
</evidence>
<dbReference type="InterPro" id="IPR016131">
    <property type="entry name" value="Haemerythrin_Fe_BS"/>
</dbReference>
<dbReference type="CDD" id="cd12107">
    <property type="entry name" value="Hemerythrin"/>
    <property type="match status" value="1"/>
</dbReference>
<feature type="domain" description="Hemerythrin-like" evidence="5">
    <location>
        <begin position="15"/>
        <end position="127"/>
    </location>
</feature>
<proteinExistence type="inferred from homology"/>
<dbReference type="InterPro" id="IPR050669">
    <property type="entry name" value="Hemerythrin"/>
</dbReference>
<dbReference type="GO" id="GO:0005344">
    <property type="term" value="F:oxygen carrier activity"/>
    <property type="evidence" value="ECO:0007669"/>
    <property type="project" value="UniProtKB-KW"/>
</dbReference>
<evidence type="ECO:0000313" key="7">
    <source>
        <dbReference type="Proteomes" id="UP000198607"/>
    </source>
</evidence>
<dbReference type="GO" id="GO:0046872">
    <property type="term" value="F:metal ion binding"/>
    <property type="evidence" value="ECO:0007669"/>
    <property type="project" value="UniProtKB-KW"/>
</dbReference>
<name>A0A1G8GZ68_9RHOO</name>
<sequence length="135" mass="15964">MKDLYIVWSKDNEIGIPIIDEQHRVAVGTINSLFYFMQMKRGVAALRPTLNVLEQYTKIHFETEEELMKLHGFRDLDAHLLLHRDLQSQAHEILHEGIVNNDATIVLNFLKEWWLDHINKQDRKFAEHLRHTGVL</sequence>
<keyword evidence="2" id="KW-0561">Oxygen transport</keyword>
<evidence type="ECO:0000256" key="1">
    <source>
        <dbReference type="ARBA" id="ARBA00010587"/>
    </source>
</evidence>
<keyword evidence="4" id="KW-0408">Iron</keyword>
<dbReference type="PROSITE" id="PS00550">
    <property type="entry name" value="HEMERYTHRINS"/>
    <property type="match status" value="1"/>
</dbReference>
<evidence type="ECO:0000256" key="4">
    <source>
        <dbReference type="ARBA" id="ARBA00023004"/>
    </source>
</evidence>
<dbReference type="AlphaFoldDB" id="A0A1G8GZ68"/>
<dbReference type="PANTHER" id="PTHR37164">
    <property type="entry name" value="BACTERIOHEMERYTHRIN"/>
    <property type="match status" value="1"/>
</dbReference>
<dbReference type="OrthoDB" id="5296936at2"/>
<dbReference type="InterPro" id="IPR012827">
    <property type="entry name" value="Hemerythrin_metal-bd"/>
</dbReference>
<dbReference type="SUPFAM" id="SSF47188">
    <property type="entry name" value="Hemerythrin-like"/>
    <property type="match status" value="1"/>
</dbReference>
<dbReference type="NCBIfam" id="TIGR02481">
    <property type="entry name" value="hemeryth_dom"/>
    <property type="match status" value="1"/>
</dbReference>
<keyword evidence="7" id="KW-1185">Reference proteome</keyword>
<evidence type="ECO:0000259" key="5">
    <source>
        <dbReference type="Pfam" id="PF01814"/>
    </source>
</evidence>
<dbReference type="Pfam" id="PF01814">
    <property type="entry name" value="Hemerythrin"/>
    <property type="match status" value="1"/>
</dbReference>
<evidence type="ECO:0000313" key="6">
    <source>
        <dbReference type="EMBL" id="SDH99693.1"/>
    </source>
</evidence>
<gene>
    <name evidence="6" type="ORF">SAMN05660652_02686</name>
</gene>
<keyword evidence="2" id="KW-0813">Transport</keyword>
<dbReference type="Proteomes" id="UP000198607">
    <property type="component" value="Unassembled WGS sequence"/>
</dbReference>
<dbReference type="STRING" id="83767.SAMN05660652_02686"/>
<protein>
    <submittedName>
        <fullName evidence="6">Hemerythrin</fullName>
    </submittedName>
</protein>
<dbReference type="EMBL" id="FNCY01000011">
    <property type="protein sequence ID" value="SDH99693.1"/>
    <property type="molecule type" value="Genomic_DNA"/>
</dbReference>